<accession>A0A0D7B5N1</accession>
<dbReference type="InterPro" id="IPR000246">
    <property type="entry name" value="Peptidase_T2"/>
</dbReference>
<evidence type="ECO:0000313" key="4">
    <source>
        <dbReference type="EMBL" id="KIY65863.1"/>
    </source>
</evidence>
<dbReference type="PANTHER" id="PTHR10188">
    <property type="entry name" value="L-ASPARAGINASE"/>
    <property type="match status" value="1"/>
</dbReference>
<dbReference type="EMBL" id="KN880574">
    <property type="protein sequence ID" value="KIY65863.1"/>
    <property type="molecule type" value="Genomic_DNA"/>
</dbReference>
<dbReference type="GO" id="GO:0016787">
    <property type="term" value="F:hydrolase activity"/>
    <property type="evidence" value="ECO:0007669"/>
    <property type="project" value="InterPro"/>
</dbReference>
<organism evidence="4 5">
    <name type="scientific">Cylindrobasidium torrendii FP15055 ss-10</name>
    <dbReference type="NCBI Taxonomy" id="1314674"/>
    <lineage>
        <taxon>Eukaryota</taxon>
        <taxon>Fungi</taxon>
        <taxon>Dikarya</taxon>
        <taxon>Basidiomycota</taxon>
        <taxon>Agaricomycotina</taxon>
        <taxon>Agaricomycetes</taxon>
        <taxon>Agaricomycetidae</taxon>
        <taxon>Agaricales</taxon>
        <taxon>Marasmiineae</taxon>
        <taxon>Physalacriaceae</taxon>
        <taxon>Cylindrobasidium</taxon>
    </lineage>
</organism>
<dbReference type="GO" id="GO:0005737">
    <property type="term" value="C:cytoplasm"/>
    <property type="evidence" value="ECO:0007669"/>
    <property type="project" value="TreeGrafter"/>
</dbReference>
<dbReference type="PANTHER" id="PTHR10188:SF43">
    <property type="entry name" value="ASPARAGINASE (EUROFUNG)"/>
    <property type="match status" value="1"/>
</dbReference>
<dbReference type="OrthoDB" id="2262349at2759"/>
<feature type="active site" description="Nucleophile" evidence="1">
    <location>
        <position position="202"/>
    </location>
</feature>
<evidence type="ECO:0000256" key="3">
    <source>
        <dbReference type="PIRSR" id="PIRSR600246-3"/>
    </source>
</evidence>
<sequence length="377" mass="40194">MSSEKSNHAGKFVLVIHGGAGTMKRSQTTPDKERAYHSALRAALEAGYAVLSQGGEALDAAVAAVSSMENDPLFNSGRGAVFTTEGKNELEASVMLSKPPVGSEVPKARRGASLTLLSKIANPSQLARAIYLNPSICPHPFISGTHAETLASKELGFDLKDPSYFFSRKRWEEHRRGLGLPVNLPEDHGGHDDDLSTNPQGTVGAVALDIRGCICAVTSTGGRTNKLPGRIGDTPHMGAGYWAEEWTQSKNSQGFWQWLVGKPAQGKKAVGISGTGNGDYFIRQATGISMTNHLKATGCTLQEAAAFATTALKDEDENYGSPDADGGIIALDEDGNIAMALNCEGMYRGFVKKDGVIKTAIFADDIPEAHLVWQEKY</sequence>
<gene>
    <name evidence="4" type="ORF">CYLTODRAFT_423946</name>
</gene>
<evidence type="ECO:0000313" key="5">
    <source>
        <dbReference type="Proteomes" id="UP000054007"/>
    </source>
</evidence>
<reference evidence="4 5" key="1">
    <citation type="journal article" date="2015" name="Fungal Genet. Biol.">
        <title>Evolution of novel wood decay mechanisms in Agaricales revealed by the genome sequences of Fistulina hepatica and Cylindrobasidium torrendii.</title>
        <authorList>
            <person name="Floudas D."/>
            <person name="Held B.W."/>
            <person name="Riley R."/>
            <person name="Nagy L.G."/>
            <person name="Koehler G."/>
            <person name="Ransdell A.S."/>
            <person name="Younus H."/>
            <person name="Chow J."/>
            <person name="Chiniquy J."/>
            <person name="Lipzen A."/>
            <person name="Tritt A."/>
            <person name="Sun H."/>
            <person name="Haridas S."/>
            <person name="LaButti K."/>
            <person name="Ohm R.A."/>
            <person name="Kues U."/>
            <person name="Blanchette R.A."/>
            <person name="Grigoriev I.V."/>
            <person name="Minto R.E."/>
            <person name="Hibbett D.S."/>
        </authorList>
    </citation>
    <scope>NUCLEOTIDE SEQUENCE [LARGE SCALE GENOMIC DNA]</scope>
    <source>
        <strain evidence="4 5">FP15055 ss-10</strain>
    </source>
</reference>
<feature type="binding site" evidence="2">
    <location>
        <begin position="275"/>
        <end position="278"/>
    </location>
    <ligand>
        <name>substrate</name>
    </ligand>
</feature>
<dbReference type="Gene3D" id="3.60.20.30">
    <property type="entry name" value="(Glycosyl)asparaginase"/>
    <property type="match status" value="1"/>
</dbReference>
<dbReference type="Pfam" id="PF01112">
    <property type="entry name" value="Asparaginase_2"/>
    <property type="match status" value="2"/>
</dbReference>
<dbReference type="SUPFAM" id="SSF56235">
    <property type="entry name" value="N-terminal nucleophile aminohydrolases (Ntn hydrolases)"/>
    <property type="match status" value="1"/>
</dbReference>
<protein>
    <submittedName>
        <fullName evidence="4">Asparaginase</fullName>
    </submittedName>
</protein>
<feature type="site" description="Cleavage; by autolysis" evidence="3">
    <location>
        <begin position="201"/>
        <end position="202"/>
    </location>
</feature>
<dbReference type="STRING" id="1314674.A0A0D7B5N1"/>
<evidence type="ECO:0000256" key="2">
    <source>
        <dbReference type="PIRSR" id="PIRSR600246-2"/>
    </source>
</evidence>
<feature type="binding site" evidence="2">
    <location>
        <begin position="230"/>
        <end position="233"/>
    </location>
    <ligand>
        <name>substrate</name>
    </ligand>
</feature>
<dbReference type="AlphaFoldDB" id="A0A0D7B5N1"/>
<name>A0A0D7B5N1_9AGAR</name>
<keyword evidence="5" id="KW-1185">Reference proteome</keyword>
<dbReference type="InterPro" id="IPR029055">
    <property type="entry name" value="Ntn_hydrolases_N"/>
</dbReference>
<dbReference type="Proteomes" id="UP000054007">
    <property type="component" value="Unassembled WGS sequence"/>
</dbReference>
<evidence type="ECO:0000256" key="1">
    <source>
        <dbReference type="PIRSR" id="PIRSR600246-1"/>
    </source>
</evidence>
<dbReference type="CDD" id="cd04701">
    <property type="entry name" value="Asparaginase_2"/>
    <property type="match status" value="1"/>
</dbReference>
<proteinExistence type="predicted"/>